<evidence type="ECO:0000313" key="2">
    <source>
        <dbReference type="EMBL" id="CAF0882077.1"/>
    </source>
</evidence>
<dbReference type="InterPro" id="IPR001810">
    <property type="entry name" value="F-box_dom"/>
</dbReference>
<gene>
    <name evidence="2" type="ORF">JYZ213_LOCUS9546</name>
    <name evidence="3" type="ORF">OXD698_LOCUS15379</name>
</gene>
<comment type="caution">
    <text evidence="2">The sequence shown here is derived from an EMBL/GenBank/DDBJ whole genome shotgun (WGS) entry which is preliminary data.</text>
</comment>
<proteinExistence type="predicted"/>
<organism evidence="2 4">
    <name type="scientific">Adineta steineri</name>
    <dbReference type="NCBI Taxonomy" id="433720"/>
    <lineage>
        <taxon>Eukaryota</taxon>
        <taxon>Metazoa</taxon>
        <taxon>Spiralia</taxon>
        <taxon>Gnathifera</taxon>
        <taxon>Rotifera</taxon>
        <taxon>Eurotatoria</taxon>
        <taxon>Bdelloidea</taxon>
        <taxon>Adinetida</taxon>
        <taxon>Adinetidae</taxon>
        <taxon>Adineta</taxon>
    </lineage>
</organism>
<sequence length="595" mass="70821">MESKYIIQLEDLPDELFLLIYRYLNKIEILNSFSCLNHRFSKTIHEFTEEIDLNSIPLKLINRFQNEIFPNIISNIRSIIFSDDFQRFPINFELFPNLESIHFLNSFSQNYLYNVKQIKIDLVPVDAQIDLMKKLFSSNDYSNLKNLSFISYHGSTFSNIQLTNLSQIENLTITLKNNVDLFELLRLLSCSIEKLHIHILYNGPFKSLSSLPLKLDKLHYFHLKTTFEDSIKFKELEKLIIESFSSLQYLSIETLTRDENYINGYQWEKCLKKLIYLKNFICSIRYRCRINEYDDDQQIKEENLLNSFSTDFWLNQRKWFINFYSTISTANETVLTNTFKVNEYRKTFLYTIPYPYQSMDATIDINKTKSTINQFITRSIYSNVRHLYYNGENIPIKFECLRNIFNEFKSINELKLDRLIIDSCSLLSHQINLPHLNKLTIYNNSGEKNLLNLNFLNLSSMYNLRYIRIPQIALPDYSQMPKQLETLILTECRDIHFDFIHKYENLRTLKLYLNNFDRLLENNGQLIMNLIKSIYNNNNIMESLQLMCPGANHKKVNIFEKQFNSTNLDYLYAHFDGKCLLAIQRSTEFFNQTTS</sequence>
<dbReference type="EMBL" id="CAJNOG010000067">
    <property type="protein sequence ID" value="CAF0882077.1"/>
    <property type="molecule type" value="Genomic_DNA"/>
</dbReference>
<dbReference type="AlphaFoldDB" id="A0A813YC02"/>
<dbReference type="Proteomes" id="UP000663844">
    <property type="component" value="Unassembled WGS sequence"/>
</dbReference>
<evidence type="ECO:0000313" key="4">
    <source>
        <dbReference type="Proteomes" id="UP000663845"/>
    </source>
</evidence>
<protein>
    <recommendedName>
        <fullName evidence="1">F-box domain-containing protein</fullName>
    </recommendedName>
</protein>
<accession>A0A813YC02</accession>
<dbReference type="PROSITE" id="PS50181">
    <property type="entry name" value="FBOX"/>
    <property type="match status" value="1"/>
</dbReference>
<reference evidence="2" key="1">
    <citation type="submission" date="2021-02" db="EMBL/GenBank/DDBJ databases">
        <authorList>
            <person name="Nowell W R."/>
        </authorList>
    </citation>
    <scope>NUCLEOTIDE SEQUENCE</scope>
</reference>
<dbReference type="SUPFAM" id="SSF52058">
    <property type="entry name" value="L domain-like"/>
    <property type="match status" value="1"/>
</dbReference>
<dbReference type="EMBL" id="CAJOAZ010001012">
    <property type="protein sequence ID" value="CAF3749683.1"/>
    <property type="molecule type" value="Genomic_DNA"/>
</dbReference>
<evidence type="ECO:0000313" key="3">
    <source>
        <dbReference type="EMBL" id="CAF3749683.1"/>
    </source>
</evidence>
<dbReference type="Proteomes" id="UP000663845">
    <property type="component" value="Unassembled WGS sequence"/>
</dbReference>
<evidence type="ECO:0000259" key="1">
    <source>
        <dbReference type="PROSITE" id="PS50181"/>
    </source>
</evidence>
<name>A0A813YC02_9BILA</name>
<feature type="domain" description="F-box" evidence="1">
    <location>
        <begin position="6"/>
        <end position="56"/>
    </location>
</feature>